<dbReference type="EMBL" id="JAVLVU010000001">
    <property type="protein sequence ID" value="MDT3404572.1"/>
    <property type="molecule type" value="Genomic_DNA"/>
</dbReference>
<name>A0ABU3H004_9SPHI</name>
<keyword evidence="3" id="KW-1185">Reference proteome</keyword>
<reference evidence="3" key="1">
    <citation type="submission" date="2023-07" db="EMBL/GenBank/DDBJ databases">
        <title>Functional and genomic diversity of the sorghum phyllosphere microbiome.</title>
        <authorList>
            <person name="Shade A."/>
        </authorList>
    </citation>
    <scope>NUCLEOTIDE SEQUENCE [LARGE SCALE GENOMIC DNA]</scope>
    <source>
        <strain evidence="3">SORGH_AS_0422</strain>
    </source>
</reference>
<sequence length="45" mass="5245">MMNYKISFSEMNKLAQEAQLGKPKLSLEDMRKQATASKEQQHFNN</sequence>
<gene>
    <name evidence="2" type="ORF">QE417_003644</name>
</gene>
<feature type="region of interest" description="Disordered" evidence="1">
    <location>
        <begin position="22"/>
        <end position="45"/>
    </location>
</feature>
<evidence type="ECO:0000256" key="1">
    <source>
        <dbReference type="SAM" id="MobiDB-lite"/>
    </source>
</evidence>
<dbReference type="RefSeq" id="WP_311951997.1">
    <property type="nucleotide sequence ID" value="NZ_JAVLVU010000001.1"/>
</dbReference>
<proteinExistence type="predicted"/>
<evidence type="ECO:0000313" key="2">
    <source>
        <dbReference type="EMBL" id="MDT3404572.1"/>
    </source>
</evidence>
<feature type="compositionally biased region" description="Polar residues" evidence="1">
    <location>
        <begin position="34"/>
        <end position="45"/>
    </location>
</feature>
<organism evidence="2 3">
    <name type="scientific">Mucilaginibacter terrae</name>
    <dbReference type="NCBI Taxonomy" id="1955052"/>
    <lineage>
        <taxon>Bacteria</taxon>
        <taxon>Pseudomonadati</taxon>
        <taxon>Bacteroidota</taxon>
        <taxon>Sphingobacteriia</taxon>
        <taxon>Sphingobacteriales</taxon>
        <taxon>Sphingobacteriaceae</taxon>
        <taxon>Mucilaginibacter</taxon>
    </lineage>
</organism>
<evidence type="ECO:0000313" key="3">
    <source>
        <dbReference type="Proteomes" id="UP001258315"/>
    </source>
</evidence>
<accession>A0ABU3H004</accession>
<protein>
    <submittedName>
        <fullName evidence="2">Uncharacterized protein</fullName>
    </submittedName>
</protein>
<dbReference type="Proteomes" id="UP001258315">
    <property type="component" value="Unassembled WGS sequence"/>
</dbReference>
<comment type="caution">
    <text evidence="2">The sequence shown here is derived from an EMBL/GenBank/DDBJ whole genome shotgun (WGS) entry which is preliminary data.</text>
</comment>